<reference evidence="1" key="1">
    <citation type="submission" date="2023-07" db="EMBL/GenBank/DDBJ databases">
        <title>Sorghum-associated microbial communities from plants grown in Nebraska, USA.</title>
        <authorList>
            <person name="Schachtman D."/>
        </authorList>
    </citation>
    <scope>NUCLEOTIDE SEQUENCE</scope>
    <source>
        <strain evidence="1">DS2795</strain>
    </source>
</reference>
<protein>
    <recommendedName>
        <fullName evidence="3">Apea-like HEPN domain-containing protein</fullName>
    </recommendedName>
</protein>
<sequence length="425" mass="47592">MKKTKPKSVLLPDDQLEAIFHAGRLGNFWDEHEEPYQTFGDLIFEGAAHATFSKAVEALHKKDQTIRDTVSKADFTKAVVKRLRQFYDTGQSPSFSGLWKSLSQEMLGSPLVTFEVMRQIHGVKLVQPDRILVLGPFKIYNFKSHHDLLTAKVLPNEASSFWGRPLPEYLIGVEVVARDGNRAYEVADIYFEGFERILKFLIGRSDEGIEAGVLNYRGRKRNQAYAFCGDSVGSFNGSTGPAQALPLDNPFFKRPDLVRFWDLIVKGGNELERRLMLAADWVGQSYGDRARPSSFLKAAIALETLFTPQESAIITPSILSSLSESLAMLLADLPDERLEVERQVKKLYEKRSSIAHSGSANVDPLEVHSIQAIARAAILKIFTYEELNQLQSTKELLALIKTNKYAGPSLRAASDRVRDRGRTSA</sequence>
<evidence type="ECO:0000313" key="2">
    <source>
        <dbReference type="Proteomes" id="UP001244295"/>
    </source>
</evidence>
<dbReference type="RefSeq" id="WP_307638122.1">
    <property type="nucleotide sequence ID" value="NZ_JAUSRR010000010.1"/>
</dbReference>
<dbReference type="EMBL" id="JAUSRR010000010">
    <property type="protein sequence ID" value="MDP9926381.1"/>
    <property type="molecule type" value="Genomic_DNA"/>
</dbReference>
<gene>
    <name evidence="1" type="ORF">J2W25_005428</name>
</gene>
<evidence type="ECO:0008006" key="3">
    <source>
        <dbReference type="Google" id="ProtNLM"/>
    </source>
</evidence>
<organism evidence="1 2">
    <name type="scientific">Variovorax boronicumulans</name>
    <dbReference type="NCBI Taxonomy" id="436515"/>
    <lineage>
        <taxon>Bacteria</taxon>
        <taxon>Pseudomonadati</taxon>
        <taxon>Pseudomonadota</taxon>
        <taxon>Betaproteobacteria</taxon>
        <taxon>Burkholderiales</taxon>
        <taxon>Comamonadaceae</taxon>
        <taxon>Variovorax</taxon>
    </lineage>
</organism>
<dbReference type="AlphaFoldDB" id="A0AAW8E2L3"/>
<dbReference type="Proteomes" id="UP001244295">
    <property type="component" value="Unassembled WGS sequence"/>
</dbReference>
<proteinExistence type="predicted"/>
<comment type="caution">
    <text evidence="1">The sequence shown here is derived from an EMBL/GenBank/DDBJ whole genome shotgun (WGS) entry which is preliminary data.</text>
</comment>
<accession>A0AAW8E2L3</accession>
<evidence type="ECO:0000313" key="1">
    <source>
        <dbReference type="EMBL" id="MDP9926381.1"/>
    </source>
</evidence>
<name>A0AAW8E2L3_9BURK</name>